<comment type="caution">
    <text evidence="1">The sequence shown here is derived from an EMBL/GenBank/DDBJ whole genome shotgun (WGS) entry which is preliminary data.</text>
</comment>
<dbReference type="SUPFAM" id="SSF53756">
    <property type="entry name" value="UDP-Glycosyltransferase/glycogen phosphorylase"/>
    <property type="match status" value="1"/>
</dbReference>
<evidence type="ECO:0000313" key="2">
    <source>
        <dbReference type="Proteomes" id="UP000642993"/>
    </source>
</evidence>
<proteinExistence type="predicted"/>
<dbReference type="AlphaFoldDB" id="A0A927JDH8"/>
<organism evidence="1 2">
    <name type="scientific">Lolliginicoccus lacisalsi</name>
    <dbReference type="NCBI Taxonomy" id="2742202"/>
    <lineage>
        <taxon>Bacteria</taxon>
        <taxon>Bacillati</taxon>
        <taxon>Actinomycetota</taxon>
        <taxon>Actinomycetes</taxon>
        <taxon>Mycobacteriales</taxon>
        <taxon>Hoyosellaceae</taxon>
        <taxon>Lolliginicoccus</taxon>
    </lineage>
</organism>
<gene>
    <name evidence="1" type="ORF">HT102_11730</name>
</gene>
<name>A0A927JDH8_9ACTN</name>
<protein>
    <submittedName>
        <fullName evidence="1">Glycosyltransferase family 4 protein</fullName>
    </submittedName>
</protein>
<dbReference type="Gene3D" id="3.40.50.2000">
    <property type="entry name" value="Glycogen Phosphorylase B"/>
    <property type="match status" value="1"/>
</dbReference>
<dbReference type="RefSeq" id="WP_192039631.1">
    <property type="nucleotide sequence ID" value="NZ_JACYWE010000007.1"/>
</dbReference>
<reference evidence="1" key="1">
    <citation type="submission" date="2020-09" db="EMBL/GenBank/DDBJ databases">
        <title>Hoyosella lacisalsi sp. nov., a halotolerant actinobacterium isolated from soil of Lake Gudzhirganskoe.</title>
        <authorList>
            <person name="Yang Q."/>
            <person name="Guo P.Y."/>
            <person name="Liu S.W."/>
            <person name="Li F.N."/>
            <person name="Sun C.H."/>
        </authorList>
    </citation>
    <scope>NUCLEOTIDE SEQUENCE</scope>
    <source>
        <strain evidence="1">G463</strain>
    </source>
</reference>
<dbReference type="EMBL" id="JACYWE010000007">
    <property type="protein sequence ID" value="MBD8507160.1"/>
    <property type="molecule type" value="Genomic_DNA"/>
</dbReference>
<keyword evidence="2" id="KW-1185">Reference proteome</keyword>
<accession>A0A927JDH8</accession>
<sequence length="373" mass="40762">MNDRRGLKVHIIGFSSSNNSLTRALSHGLAAQEIADAEIHAFLTGALWVGASKYPFDVQVFGKKEIQGLARRIAREARERPVVVWLCKGRWPLDRIAAALEGSSAMVIADFSDDERALSDAVRDHGLLGKILLLPLIKHSPAGTTRSQRAVLERADAVTAVSQHLAGVLAQQYGAPRCPTRLIPHTRLDFPGGPTGTRATADRIRAGFLGTVRQHKRLDRLIDLTRRDRRIHGVVYRQHGVTIPGDVADRWTLIDPDTPLHEAYAMIDVLVIPSEEDVAITASQLPAKRVDAAVAGCAVLATPTPAISEYARDAILAVHDWADQSELSGLLEPGRIRESGQRMRALYEDRFSPRRTSAQLAALLSELGIAVPR</sequence>
<dbReference type="Proteomes" id="UP000642993">
    <property type="component" value="Unassembled WGS sequence"/>
</dbReference>
<evidence type="ECO:0000313" key="1">
    <source>
        <dbReference type="EMBL" id="MBD8507160.1"/>
    </source>
</evidence>